<evidence type="ECO:0000313" key="1">
    <source>
        <dbReference type="EMBL" id="SJM95806.1"/>
    </source>
</evidence>
<protein>
    <submittedName>
        <fullName evidence="1">Uncharacterized protein</fullName>
    </submittedName>
</protein>
<proteinExistence type="predicted"/>
<sequence length="48" mass="5677">MLASVRRKVTIQLIFNRVHGKHKKHKKCQEITIAALNIQLFSWTIFTQ</sequence>
<organism evidence="1 2">
    <name type="scientific">Crenothrix polyspora</name>
    <dbReference type="NCBI Taxonomy" id="360316"/>
    <lineage>
        <taxon>Bacteria</taxon>
        <taxon>Pseudomonadati</taxon>
        <taxon>Pseudomonadota</taxon>
        <taxon>Gammaproteobacteria</taxon>
        <taxon>Methylococcales</taxon>
        <taxon>Crenotrichaceae</taxon>
        <taxon>Crenothrix</taxon>
    </lineage>
</organism>
<dbReference type="Proteomes" id="UP000195442">
    <property type="component" value="Unassembled WGS sequence"/>
</dbReference>
<accession>A0A1R4HHU4</accession>
<gene>
    <name evidence="1" type="ORF">CRENPOLYSF2_740006</name>
</gene>
<dbReference type="EMBL" id="FUKJ01000440">
    <property type="protein sequence ID" value="SJM95806.1"/>
    <property type="molecule type" value="Genomic_DNA"/>
</dbReference>
<keyword evidence="2" id="KW-1185">Reference proteome</keyword>
<evidence type="ECO:0000313" key="2">
    <source>
        <dbReference type="Proteomes" id="UP000195442"/>
    </source>
</evidence>
<dbReference type="AlphaFoldDB" id="A0A1R4HHU4"/>
<name>A0A1R4HHU4_9GAMM</name>
<reference evidence="2" key="1">
    <citation type="submission" date="2017-02" db="EMBL/GenBank/DDBJ databases">
        <authorList>
            <person name="Daims H."/>
        </authorList>
    </citation>
    <scope>NUCLEOTIDE SEQUENCE [LARGE SCALE GENOMIC DNA]</scope>
</reference>